<dbReference type="Proteomes" id="UP001302676">
    <property type="component" value="Unassembled WGS sequence"/>
</dbReference>
<gene>
    <name evidence="3" type="ORF">C8A04DRAFT_39092</name>
</gene>
<dbReference type="Pfam" id="PF00023">
    <property type="entry name" value="Ank"/>
    <property type="match status" value="1"/>
</dbReference>
<dbReference type="PANTHER" id="PTHR10622:SF10">
    <property type="entry name" value="HET DOMAIN-CONTAINING PROTEIN"/>
    <property type="match status" value="1"/>
</dbReference>
<dbReference type="Pfam" id="PF06985">
    <property type="entry name" value="HET"/>
    <property type="match status" value="1"/>
</dbReference>
<dbReference type="GeneID" id="87821072"/>
<dbReference type="EMBL" id="MU853611">
    <property type="protein sequence ID" value="KAK4141481.1"/>
    <property type="molecule type" value="Genomic_DNA"/>
</dbReference>
<reference evidence="3" key="1">
    <citation type="journal article" date="2023" name="Mol. Phylogenet. Evol.">
        <title>Genome-scale phylogeny and comparative genomics of the fungal order Sordariales.</title>
        <authorList>
            <person name="Hensen N."/>
            <person name="Bonometti L."/>
            <person name="Westerberg I."/>
            <person name="Brannstrom I.O."/>
            <person name="Guillou S."/>
            <person name="Cros-Aarteil S."/>
            <person name="Calhoun S."/>
            <person name="Haridas S."/>
            <person name="Kuo A."/>
            <person name="Mondo S."/>
            <person name="Pangilinan J."/>
            <person name="Riley R."/>
            <person name="LaButti K."/>
            <person name="Andreopoulos B."/>
            <person name="Lipzen A."/>
            <person name="Chen C."/>
            <person name="Yan M."/>
            <person name="Daum C."/>
            <person name="Ng V."/>
            <person name="Clum A."/>
            <person name="Steindorff A."/>
            <person name="Ohm R.A."/>
            <person name="Martin F."/>
            <person name="Silar P."/>
            <person name="Natvig D.O."/>
            <person name="Lalanne C."/>
            <person name="Gautier V."/>
            <person name="Ament-Velasquez S.L."/>
            <person name="Kruys A."/>
            <person name="Hutchinson M.I."/>
            <person name="Powell A.J."/>
            <person name="Barry K."/>
            <person name="Miller A.N."/>
            <person name="Grigoriev I.V."/>
            <person name="Debuchy R."/>
            <person name="Gladieux P."/>
            <person name="Hiltunen Thoren M."/>
            <person name="Johannesson H."/>
        </authorList>
    </citation>
    <scope>NUCLEOTIDE SEQUENCE</scope>
    <source>
        <strain evidence="3">CBS 141.50</strain>
    </source>
</reference>
<dbReference type="Pfam" id="PF12796">
    <property type="entry name" value="Ank_2"/>
    <property type="match status" value="1"/>
</dbReference>
<organism evidence="3 4">
    <name type="scientific">Dichotomopilus funicola</name>
    <dbReference type="NCBI Taxonomy" id="1934379"/>
    <lineage>
        <taxon>Eukaryota</taxon>
        <taxon>Fungi</taxon>
        <taxon>Dikarya</taxon>
        <taxon>Ascomycota</taxon>
        <taxon>Pezizomycotina</taxon>
        <taxon>Sordariomycetes</taxon>
        <taxon>Sordariomycetidae</taxon>
        <taxon>Sordariales</taxon>
        <taxon>Chaetomiaceae</taxon>
        <taxon>Dichotomopilus</taxon>
    </lineage>
</organism>
<dbReference type="PANTHER" id="PTHR10622">
    <property type="entry name" value="HET DOMAIN-CONTAINING PROTEIN"/>
    <property type="match status" value="1"/>
</dbReference>
<dbReference type="InterPro" id="IPR002110">
    <property type="entry name" value="Ankyrin_rpt"/>
</dbReference>
<dbReference type="PROSITE" id="PS50088">
    <property type="entry name" value="ANK_REPEAT"/>
    <property type="match status" value="1"/>
</dbReference>
<name>A0AAN6V0W9_9PEZI</name>
<keyword evidence="4" id="KW-1185">Reference proteome</keyword>
<comment type="caution">
    <text evidence="3">The sequence shown here is derived from an EMBL/GenBank/DDBJ whole genome shotgun (WGS) entry which is preliminary data.</text>
</comment>
<dbReference type="InterPro" id="IPR036770">
    <property type="entry name" value="Ankyrin_rpt-contain_sf"/>
</dbReference>
<dbReference type="SUPFAM" id="SSF48403">
    <property type="entry name" value="Ankyrin repeat"/>
    <property type="match status" value="1"/>
</dbReference>
<dbReference type="AlphaFoldDB" id="A0AAN6V0W9"/>
<dbReference type="SMART" id="SM00248">
    <property type="entry name" value="ANK"/>
    <property type="match status" value="3"/>
</dbReference>
<evidence type="ECO:0000313" key="4">
    <source>
        <dbReference type="Proteomes" id="UP001302676"/>
    </source>
</evidence>
<protein>
    <submittedName>
        <fullName evidence="3">Ankyrin repeat-containing domain protein</fullName>
    </submittedName>
</protein>
<feature type="repeat" description="ANK" evidence="1">
    <location>
        <begin position="219"/>
        <end position="251"/>
    </location>
</feature>
<feature type="domain" description="Heterokaryon incompatibility" evidence="2">
    <location>
        <begin position="22"/>
        <end position="106"/>
    </location>
</feature>
<dbReference type="Gene3D" id="1.25.40.20">
    <property type="entry name" value="Ankyrin repeat-containing domain"/>
    <property type="match status" value="3"/>
</dbReference>
<sequence length="396" mass="44409">MRLLNTATGKLETFSDADTPLYAILSHRWTSNKITFQDLHDPHVQRKEGYSKISNSCRIAAKNGLDYLWIDTCCIDKTNSTELSTAVNSMYQWYRDAVVCFAYLSDVPAVDFARSLWFTRGWTLQELLAPSTILRGCDLSLASNAQKMSWAANRVTTVTEDLAYCLMGIFGINIPMLYGEGGKSFLRLQEEILKTTDDFSLFVWKEDGATVDLSDRNGLTMTPPLRAAAEGHVEMARLLLQEGVDREARDKNGRSKMVMFLLDQRVDLEAPDVDNRTCLAHAAIYGCCEAMSIVISRKADLETRDNDGLTPLALAASRAKSNIEALDRNGWTPIFWAVGKGHRETANVCDHLKVTVLSHAERRQRGDIIKLLHHHRRRTERGNQVGGEGNSGIYML</sequence>
<evidence type="ECO:0000256" key="1">
    <source>
        <dbReference type="PROSITE-ProRule" id="PRU00023"/>
    </source>
</evidence>
<proteinExistence type="predicted"/>
<reference evidence="3" key="2">
    <citation type="submission" date="2023-05" db="EMBL/GenBank/DDBJ databases">
        <authorList>
            <consortium name="Lawrence Berkeley National Laboratory"/>
            <person name="Steindorff A."/>
            <person name="Hensen N."/>
            <person name="Bonometti L."/>
            <person name="Westerberg I."/>
            <person name="Brannstrom I.O."/>
            <person name="Guillou S."/>
            <person name="Cros-Aarteil S."/>
            <person name="Calhoun S."/>
            <person name="Haridas S."/>
            <person name="Kuo A."/>
            <person name="Mondo S."/>
            <person name="Pangilinan J."/>
            <person name="Riley R."/>
            <person name="Labutti K."/>
            <person name="Andreopoulos B."/>
            <person name="Lipzen A."/>
            <person name="Chen C."/>
            <person name="Yanf M."/>
            <person name="Daum C."/>
            <person name="Ng V."/>
            <person name="Clum A."/>
            <person name="Ohm R."/>
            <person name="Martin F."/>
            <person name="Silar P."/>
            <person name="Natvig D."/>
            <person name="Lalanne C."/>
            <person name="Gautier V."/>
            <person name="Ament-Velasquez S.L."/>
            <person name="Kruys A."/>
            <person name="Hutchinson M.I."/>
            <person name="Powell A.J."/>
            <person name="Barry K."/>
            <person name="Miller A.N."/>
            <person name="Grigoriev I.V."/>
            <person name="Debuchy R."/>
            <person name="Gladieux P."/>
            <person name="Thoren M.H."/>
            <person name="Johannesson H."/>
        </authorList>
    </citation>
    <scope>NUCLEOTIDE SEQUENCE</scope>
    <source>
        <strain evidence="3">CBS 141.50</strain>
    </source>
</reference>
<accession>A0AAN6V0W9</accession>
<keyword evidence="1" id="KW-0040">ANK repeat</keyword>
<evidence type="ECO:0000313" key="3">
    <source>
        <dbReference type="EMBL" id="KAK4141481.1"/>
    </source>
</evidence>
<evidence type="ECO:0000259" key="2">
    <source>
        <dbReference type="Pfam" id="PF06985"/>
    </source>
</evidence>
<dbReference type="RefSeq" id="XP_062634852.1">
    <property type="nucleotide sequence ID" value="XM_062784459.1"/>
</dbReference>
<dbReference type="InterPro" id="IPR010730">
    <property type="entry name" value="HET"/>
</dbReference>